<organism evidence="2 3">
    <name type="scientific">Streptomyces nitrosporeus</name>
    <dbReference type="NCBI Taxonomy" id="28894"/>
    <lineage>
        <taxon>Bacteria</taxon>
        <taxon>Bacillati</taxon>
        <taxon>Actinomycetota</taxon>
        <taxon>Actinomycetes</taxon>
        <taxon>Kitasatosporales</taxon>
        <taxon>Streptomycetaceae</taxon>
        <taxon>Streptomyces</taxon>
    </lineage>
</organism>
<dbReference type="AlphaFoldDB" id="A0A5J6FGZ4"/>
<dbReference type="Proteomes" id="UP000326178">
    <property type="component" value="Chromosome"/>
</dbReference>
<accession>A0A5J6FGZ4</accession>
<dbReference type="OrthoDB" id="4339107at2"/>
<protein>
    <submittedName>
        <fullName evidence="2">Uncharacterized protein</fullName>
    </submittedName>
</protein>
<dbReference type="KEGG" id="snk:CP967_31200"/>
<evidence type="ECO:0000256" key="1">
    <source>
        <dbReference type="SAM" id="Coils"/>
    </source>
</evidence>
<evidence type="ECO:0000313" key="3">
    <source>
        <dbReference type="Proteomes" id="UP000326178"/>
    </source>
</evidence>
<feature type="coiled-coil region" evidence="1">
    <location>
        <begin position="78"/>
        <end position="132"/>
    </location>
</feature>
<evidence type="ECO:0000313" key="2">
    <source>
        <dbReference type="EMBL" id="QEU75839.1"/>
    </source>
</evidence>
<name>A0A5J6FGZ4_9ACTN</name>
<keyword evidence="3" id="KW-1185">Reference proteome</keyword>
<reference evidence="2 3" key="1">
    <citation type="submission" date="2017-09" db="EMBL/GenBank/DDBJ databases">
        <authorList>
            <person name="Lee N."/>
            <person name="Cho B.-K."/>
        </authorList>
    </citation>
    <scope>NUCLEOTIDE SEQUENCE [LARGE SCALE GENOMIC DNA]</scope>
    <source>
        <strain evidence="2 3">ATCC 12769</strain>
    </source>
</reference>
<dbReference type="RefSeq" id="WP_150491155.1">
    <property type="nucleotide sequence ID" value="NZ_BMUV01000003.1"/>
</dbReference>
<sequence length="134" mass="14334">MSTLGELFTAFSNERTQHRDPDTRAIIDRLESAAEAAVCKENEIGGQARQVVGNVAVALGVVLGDTGPRMSVWDPANMRRVVGAAEALRKRLAELETSAEYWGANAPGGSLIDDLKNTIVSQAREIARLKGESA</sequence>
<gene>
    <name evidence="2" type="ORF">CP967_31200</name>
</gene>
<keyword evidence="1" id="KW-0175">Coiled coil</keyword>
<proteinExistence type="predicted"/>
<dbReference type="EMBL" id="CP023702">
    <property type="protein sequence ID" value="QEU75839.1"/>
    <property type="molecule type" value="Genomic_DNA"/>
</dbReference>